<accession>A0ABY4W2Y7</accession>
<keyword evidence="1" id="KW-1133">Transmembrane helix</keyword>
<evidence type="ECO:0000313" key="2">
    <source>
        <dbReference type="EMBL" id="USG61543.1"/>
    </source>
</evidence>
<keyword evidence="1" id="KW-0812">Transmembrane</keyword>
<dbReference type="InterPro" id="IPR026265">
    <property type="entry name" value="LptC"/>
</dbReference>
<dbReference type="InterPro" id="IPR010664">
    <property type="entry name" value="LipoPS_assembly_LptC-rel"/>
</dbReference>
<feature type="transmembrane region" description="Helical" evidence="1">
    <location>
        <begin position="39"/>
        <end position="64"/>
    </location>
</feature>
<evidence type="ECO:0000313" key="3">
    <source>
        <dbReference type="Proteomes" id="UP001056291"/>
    </source>
</evidence>
<dbReference type="Pfam" id="PF06835">
    <property type="entry name" value="LptC"/>
    <property type="match status" value="1"/>
</dbReference>
<proteinExistence type="predicted"/>
<dbReference type="Proteomes" id="UP001056291">
    <property type="component" value="Chromosome"/>
</dbReference>
<reference evidence="2" key="1">
    <citation type="submission" date="2022-06" db="EMBL/GenBank/DDBJ databases">
        <title>Sneathiella actinostolidae sp. nov., isolated from a sea anemonein the Western Pacific Ocean.</title>
        <authorList>
            <person name="Wei M.J."/>
        </authorList>
    </citation>
    <scope>NUCLEOTIDE SEQUENCE</scope>
    <source>
        <strain evidence="2">PHK-P5</strain>
    </source>
</reference>
<keyword evidence="1" id="KW-0472">Membrane</keyword>
<evidence type="ECO:0000256" key="1">
    <source>
        <dbReference type="SAM" id="Phobius"/>
    </source>
</evidence>
<dbReference type="EMBL" id="CP098747">
    <property type="protein sequence ID" value="USG61543.1"/>
    <property type="molecule type" value="Genomic_DNA"/>
</dbReference>
<dbReference type="Gene3D" id="2.60.450.10">
    <property type="entry name" value="Lipopolysaccharide (LPS) transport protein A like domain"/>
    <property type="match status" value="1"/>
</dbReference>
<name>A0ABY4W2Y7_9PROT</name>
<dbReference type="RefSeq" id="WP_251934633.1">
    <property type="nucleotide sequence ID" value="NZ_CP098747.1"/>
</dbReference>
<sequence length="225" mass="24505">MKPADAFSADEKIDDQPESEAPKFVALDLLDGVKFSSRYSHFVSIIKFILLGLAILLVGLAFVLPNLEKEEGFTLDYADLILSDDSLTMKNPQFVASDLSNQNYVVTADTATQKTATSPEVTLKNLQADITLKSGEWISLSAPDGILNQDTGLLQLFGDINIFSDSGDQFTMKSAEVNLKKRTIVSPNPVVGHGPLGAIEADRLVADQLTGKLRFEGNVRLKIYP</sequence>
<keyword evidence="3" id="KW-1185">Reference proteome</keyword>
<gene>
    <name evidence="2" type="primary">lptC</name>
    <name evidence="2" type="ORF">NBZ79_00945</name>
</gene>
<protein>
    <submittedName>
        <fullName evidence="2">LPS export ABC transporter periplasmic protein LptC</fullName>
    </submittedName>
</protein>
<organism evidence="2 3">
    <name type="scientific">Sneathiella marina</name>
    <dbReference type="NCBI Taxonomy" id="2950108"/>
    <lineage>
        <taxon>Bacteria</taxon>
        <taxon>Pseudomonadati</taxon>
        <taxon>Pseudomonadota</taxon>
        <taxon>Alphaproteobacteria</taxon>
        <taxon>Sneathiellales</taxon>
        <taxon>Sneathiellaceae</taxon>
        <taxon>Sneathiella</taxon>
    </lineage>
</organism>
<dbReference type="NCBIfam" id="TIGR04409">
    <property type="entry name" value="LptC_YrbK"/>
    <property type="match status" value="1"/>
</dbReference>